<dbReference type="OrthoDB" id="1748602at2759"/>
<dbReference type="EMBL" id="JAKOGI010000156">
    <property type="protein sequence ID" value="KAJ8441670.1"/>
    <property type="molecule type" value="Genomic_DNA"/>
</dbReference>
<feature type="transmembrane region" description="Helical" evidence="2">
    <location>
        <begin position="287"/>
        <end position="305"/>
    </location>
</feature>
<dbReference type="PANTHER" id="PTHR35719">
    <property type="entry name" value="OS01G0680600 PROTEIN"/>
    <property type="match status" value="1"/>
</dbReference>
<gene>
    <name evidence="3" type="ORF">Cgig2_019057</name>
</gene>
<keyword evidence="2" id="KW-0472">Membrane</keyword>
<comment type="caution">
    <text evidence="3">The sequence shown here is derived from an EMBL/GenBank/DDBJ whole genome shotgun (WGS) entry which is preliminary data.</text>
</comment>
<keyword evidence="4" id="KW-1185">Reference proteome</keyword>
<accession>A0A9Q1KEU6</accession>
<dbReference type="Proteomes" id="UP001153076">
    <property type="component" value="Unassembled WGS sequence"/>
</dbReference>
<keyword evidence="2" id="KW-0812">Transmembrane</keyword>
<sequence length="307" mass="35405">MESSASTLLLLLRLHHHPPPPPPPPPWRFPISHSSHSRILFLPLRRCLRPIGARKFDFGPRSYNADDDDDDFGGGEFDRTRTRKRRRRRQSKRRQWWFDGRERSQLDEREPSMLDQVVESLWFLKVLRSYGWFLPAILVPLLLATGPKAFLMAFSLPLGLSLLTFAFKKLMAWLEGTPEPKQSRKTKSPFAQAKASSMEEGDDLEDEEEIQPSRRSWTSRYRSAAASNNGPMFKGSSSSKFGGWDELVIEEEEMNGAPRPDQKMDEEKIPMQEEPASMPVRERELPLLLQLLVALFPFLGSWTSLLR</sequence>
<evidence type="ECO:0000256" key="2">
    <source>
        <dbReference type="SAM" id="Phobius"/>
    </source>
</evidence>
<evidence type="ECO:0000313" key="4">
    <source>
        <dbReference type="Proteomes" id="UP001153076"/>
    </source>
</evidence>
<proteinExistence type="predicted"/>
<evidence type="ECO:0000256" key="1">
    <source>
        <dbReference type="SAM" id="MobiDB-lite"/>
    </source>
</evidence>
<keyword evidence="2" id="KW-1133">Transmembrane helix</keyword>
<dbReference type="AlphaFoldDB" id="A0A9Q1KEU6"/>
<protein>
    <submittedName>
        <fullName evidence="3">Uncharacterized protein</fullName>
    </submittedName>
</protein>
<feature type="region of interest" description="Disordered" evidence="1">
    <location>
        <begin position="178"/>
        <end position="217"/>
    </location>
</feature>
<organism evidence="3 4">
    <name type="scientific">Carnegiea gigantea</name>
    <dbReference type="NCBI Taxonomy" id="171969"/>
    <lineage>
        <taxon>Eukaryota</taxon>
        <taxon>Viridiplantae</taxon>
        <taxon>Streptophyta</taxon>
        <taxon>Embryophyta</taxon>
        <taxon>Tracheophyta</taxon>
        <taxon>Spermatophyta</taxon>
        <taxon>Magnoliopsida</taxon>
        <taxon>eudicotyledons</taxon>
        <taxon>Gunneridae</taxon>
        <taxon>Pentapetalae</taxon>
        <taxon>Caryophyllales</taxon>
        <taxon>Cactineae</taxon>
        <taxon>Cactaceae</taxon>
        <taxon>Cactoideae</taxon>
        <taxon>Echinocereeae</taxon>
        <taxon>Carnegiea</taxon>
    </lineage>
</organism>
<dbReference type="PANTHER" id="PTHR35719:SF2">
    <property type="entry name" value="ABC TRANSMEMBRANE TYPE-1 DOMAIN-CONTAINING PROTEIN"/>
    <property type="match status" value="1"/>
</dbReference>
<evidence type="ECO:0000313" key="3">
    <source>
        <dbReference type="EMBL" id="KAJ8441670.1"/>
    </source>
</evidence>
<feature type="compositionally biased region" description="Acidic residues" evidence="1">
    <location>
        <begin position="199"/>
        <end position="210"/>
    </location>
</feature>
<name>A0A9Q1KEU6_9CARY</name>
<reference evidence="3" key="1">
    <citation type="submission" date="2022-04" db="EMBL/GenBank/DDBJ databases">
        <title>Carnegiea gigantea Genome sequencing and assembly v2.</title>
        <authorList>
            <person name="Copetti D."/>
            <person name="Sanderson M.J."/>
            <person name="Burquez A."/>
            <person name="Wojciechowski M.F."/>
        </authorList>
    </citation>
    <scope>NUCLEOTIDE SEQUENCE</scope>
    <source>
        <strain evidence="3">SGP5-SGP5p</strain>
        <tissue evidence="3">Aerial part</tissue>
    </source>
</reference>